<dbReference type="GO" id="GO:0030488">
    <property type="term" value="P:tRNA methylation"/>
    <property type="evidence" value="ECO:0007669"/>
    <property type="project" value="TreeGrafter"/>
</dbReference>
<comment type="subunit">
    <text evidence="10 12">Homodimer. Heterotetramer of two MnmE and two MnmG subunits.</text>
</comment>
<evidence type="ECO:0000256" key="9">
    <source>
        <dbReference type="ARBA" id="ARBA00023027"/>
    </source>
</evidence>
<feature type="binding site" evidence="12">
    <location>
        <position position="125"/>
    </location>
    <ligand>
        <name>FAD</name>
        <dbReference type="ChEBI" id="CHEBI:57692"/>
    </ligand>
</feature>
<dbReference type="InterPro" id="IPR002218">
    <property type="entry name" value="MnmG-rel"/>
</dbReference>
<reference evidence="15" key="1">
    <citation type="submission" date="2015-01" db="EMBL/GenBank/DDBJ databases">
        <authorList>
            <person name="Manzano-Marin A."/>
            <person name="Manzano-Marin A."/>
        </authorList>
    </citation>
    <scope>NUCLEOTIDE SEQUENCE [LARGE SCALE GENOMIC DNA]</scope>
    <source>
        <strain evidence="15">obscurior</strain>
    </source>
</reference>
<feature type="binding site" evidence="12">
    <location>
        <begin position="273"/>
        <end position="287"/>
    </location>
    <ligand>
        <name>NAD(+)</name>
        <dbReference type="ChEBI" id="CHEBI:57540"/>
    </ligand>
</feature>
<dbReference type="PROSITE" id="PS01281">
    <property type="entry name" value="GIDA_2"/>
    <property type="match status" value="1"/>
</dbReference>
<keyword evidence="6 12" id="KW-0285">Flavoprotein</keyword>
<dbReference type="InterPro" id="IPR004416">
    <property type="entry name" value="MnmG"/>
</dbReference>
<dbReference type="AlphaFoldDB" id="A0A0H5BWK6"/>
<evidence type="ECO:0000313" key="15">
    <source>
        <dbReference type="Proteomes" id="UP000242753"/>
    </source>
</evidence>
<dbReference type="NCBIfam" id="TIGR00136">
    <property type="entry name" value="mnmG_gidA"/>
    <property type="match status" value="1"/>
</dbReference>
<dbReference type="FunFam" id="3.50.50.60:FF:000002">
    <property type="entry name" value="tRNA uridine 5-carboxymethylaminomethyl modification enzyme MnmG"/>
    <property type="match status" value="1"/>
</dbReference>
<keyword evidence="7 12" id="KW-0819">tRNA processing</keyword>
<dbReference type="InterPro" id="IPR044920">
    <property type="entry name" value="MnmG_C_subdom_sf"/>
</dbReference>
<name>A0A0H5BWK6_9ENTR</name>
<dbReference type="InterPro" id="IPR040131">
    <property type="entry name" value="MnmG_N"/>
</dbReference>
<dbReference type="PROSITE" id="PS01280">
    <property type="entry name" value="GIDA_1"/>
    <property type="match status" value="1"/>
</dbReference>
<keyword evidence="8 12" id="KW-0274">FAD</keyword>
<dbReference type="STRING" id="1594731.WEOB_001"/>
<evidence type="ECO:0000256" key="7">
    <source>
        <dbReference type="ARBA" id="ARBA00022694"/>
    </source>
</evidence>
<dbReference type="InterPro" id="IPR049312">
    <property type="entry name" value="GIDA_C_N"/>
</dbReference>
<dbReference type="GO" id="GO:0050660">
    <property type="term" value="F:flavin adenine dinucleotide binding"/>
    <property type="evidence" value="ECO:0007669"/>
    <property type="project" value="UniProtKB-UniRule"/>
</dbReference>
<dbReference type="InterPro" id="IPR026904">
    <property type="entry name" value="MnmG_C"/>
</dbReference>
<comment type="function">
    <text evidence="2 12">NAD-binding protein involved in the addition of a carboxymethylaminomethyl (cmnm) group at the wobble position (U34) of certain tRNAs, forming tRNA-cmnm(5)s(2)U34.</text>
</comment>
<evidence type="ECO:0000256" key="2">
    <source>
        <dbReference type="ARBA" id="ARBA00003717"/>
    </source>
</evidence>
<dbReference type="KEGG" id="wca:WEOB_001"/>
<dbReference type="GO" id="GO:0002098">
    <property type="term" value="P:tRNA wobble uridine modification"/>
    <property type="evidence" value="ECO:0007669"/>
    <property type="project" value="InterPro"/>
</dbReference>
<evidence type="ECO:0000313" key="14">
    <source>
        <dbReference type="EMBL" id="CEN31974.1"/>
    </source>
</evidence>
<dbReference type="Pfam" id="PF01134">
    <property type="entry name" value="GIDA"/>
    <property type="match status" value="1"/>
</dbReference>
<dbReference type="InterPro" id="IPR020595">
    <property type="entry name" value="MnmG-rel_CS"/>
</dbReference>
<evidence type="ECO:0000256" key="4">
    <source>
        <dbReference type="ARBA" id="ARBA00020461"/>
    </source>
</evidence>
<dbReference type="EMBL" id="LN774881">
    <property type="protein sequence ID" value="CEN31974.1"/>
    <property type="molecule type" value="Genomic_DNA"/>
</dbReference>
<dbReference type="Gene3D" id="1.10.150.570">
    <property type="entry name" value="GidA associated domain, C-terminal subdomain"/>
    <property type="match status" value="1"/>
</dbReference>
<dbReference type="RefSeq" id="WP_281263882.1">
    <property type="nucleotide sequence ID" value="NZ_LN774881.1"/>
</dbReference>
<dbReference type="SMART" id="SM01228">
    <property type="entry name" value="GIDA_assoc_3"/>
    <property type="match status" value="1"/>
</dbReference>
<evidence type="ECO:0000256" key="6">
    <source>
        <dbReference type="ARBA" id="ARBA00022630"/>
    </source>
</evidence>
<feature type="binding site" evidence="12">
    <location>
        <position position="180"/>
    </location>
    <ligand>
        <name>FAD</name>
        <dbReference type="ChEBI" id="CHEBI:57692"/>
    </ligand>
</feature>
<dbReference type="InterPro" id="IPR047001">
    <property type="entry name" value="MnmG_C_subdom"/>
</dbReference>
<dbReference type="InterPro" id="IPR036188">
    <property type="entry name" value="FAD/NAD-bd_sf"/>
</dbReference>
<sequence>MLYSEKFDVIVVGGGHAGIEAAVAASKIGCRTLLLTYDIDTIGHMPCNPAIGGVGKSNLVKEIDAMGGIMAHIADIAGIQFKVLNSSKGPAVRATRAQVDKKIYKKAVLYELAKQSNLVILQQSVIDLIISGNQISGVITQIGMKFFSSSVVLTIGTFLNEKIYIGIHHCEFMQKKNVFSNFLSNYFHKLPFKIRRFKTGTPPRISAKSIDFSKLKIDYGDNPTPTFSFLNSADLHPKQVPCHITYTNKNTHDIIQKNLYRSPMYSGIIQGIGPRYCPSIEDKVVRFKDKISHQIFLEPEGLNNDEIYPNGISTSLPFDTQISIIHSITGLESANIIRPGYIVEYDYIDPRGLKLTLESKFFRGLFFAGQINGTSGYEEAASQGMLAGINAACLSMGRDSWVPRRDQAYLGVLVDDLCSLGTKEPYRMLTSRAEYRLSLREDNADIRLTEIGRKLGTVDDVRWNFFCNKLENIERERQRLRNIWIRCDIKNEDFKKLGFLLKSSLSHRKKINGEELLRFPEINYEFLTSLLHFSPSVSDKQVSEQIEIDAKYYGYIIRQKREIFHCSHNENLLIPSNINFSMIPGLSNEVVYKLNKYKPDTLGQASRISGITPVAIIILLTWLKKKKDIGCNI</sequence>
<dbReference type="Gene3D" id="3.50.50.60">
    <property type="entry name" value="FAD/NAD(P)-binding domain"/>
    <property type="match status" value="2"/>
</dbReference>
<organism evidence="14 15">
    <name type="scientific">Candidatus Westeberhardia cardiocondylae</name>
    <dbReference type="NCBI Taxonomy" id="1594731"/>
    <lineage>
        <taxon>Bacteria</taxon>
        <taxon>Pseudomonadati</taxon>
        <taxon>Pseudomonadota</taxon>
        <taxon>Gammaproteobacteria</taxon>
        <taxon>Enterobacterales</taxon>
        <taxon>Enterobacteriaceae</taxon>
        <taxon>ant endosymbionts</taxon>
        <taxon>Candidatus Westeberhardia</taxon>
    </lineage>
</organism>
<dbReference type="FunFam" id="1.10.10.1800:FF:000001">
    <property type="entry name" value="tRNA uridine 5-carboxymethylaminomethyl modification enzyme MnmG"/>
    <property type="match status" value="1"/>
</dbReference>
<feature type="domain" description="tRNA uridine 5-carboxymethylaminomethyl modification enzyme C-terminal subdomain" evidence="13">
    <location>
        <begin position="550"/>
        <end position="621"/>
    </location>
</feature>
<dbReference type="SUPFAM" id="SSF51905">
    <property type="entry name" value="FAD/NAD(P)-binding domain"/>
    <property type="match status" value="1"/>
</dbReference>
<feature type="binding site" evidence="12">
    <location>
        <begin position="13"/>
        <end position="18"/>
    </location>
    <ligand>
        <name>FAD</name>
        <dbReference type="ChEBI" id="CHEBI:57692"/>
    </ligand>
</feature>
<dbReference type="Pfam" id="PF13932">
    <property type="entry name" value="SAM_GIDA_C"/>
    <property type="match status" value="1"/>
</dbReference>
<keyword evidence="15" id="KW-1185">Reference proteome</keyword>
<dbReference type="HAMAP" id="MF_00129">
    <property type="entry name" value="MnmG_GidA"/>
    <property type="match status" value="1"/>
</dbReference>
<dbReference type="Proteomes" id="UP000242753">
    <property type="component" value="Chromosome I"/>
</dbReference>
<evidence type="ECO:0000259" key="13">
    <source>
        <dbReference type="SMART" id="SM01228"/>
    </source>
</evidence>
<gene>
    <name evidence="12 14" type="primary">mnmG</name>
    <name evidence="12" type="synonym">gidA</name>
    <name evidence="14" type="ORF">WEOB_001</name>
</gene>
<proteinExistence type="inferred from homology"/>
<evidence type="ECO:0000256" key="11">
    <source>
        <dbReference type="ARBA" id="ARBA00031800"/>
    </source>
</evidence>
<keyword evidence="5 12" id="KW-0963">Cytoplasm</keyword>
<protein>
    <recommendedName>
        <fullName evidence="4 12">tRNA uridine 5-carboxymethylaminomethyl modification enzyme MnmG</fullName>
    </recommendedName>
    <alternativeName>
        <fullName evidence="11 12">Glucose-inhibited division protein A</fullName>
    </alternativeName>
</protein>
<evidence type="ECO:0000256" key="1">
    <source>
        <dbReference type="ARBA" id="ARBA00001974"/>
    </source>
</evidence>
<dbReference type="Pfam" id="PF21680">
    <property type="entry name" value="GIDA_C_1st"/>
    <property type="match status" value="1"/>
</dbReference>
<dbReference type="FunFam" id="1.10.150.570:FF:000001">
    <property type="entry name" value="tRNA uridine 5-carboxymethylaminomethyl modification enzyme MnmG"/>
    <property type="match status" value="1"/>
</dbReference>
<comment type="similarity">
    <text evidence="3 12">Belongs to the MnmG family.</text>
</comment>
<evidence type="ECO:0000256" key="5">
    <source>
        <dbReference type="ARBA" id="ARBA00022490"/>
    </source>
</evidence>
<dbReference type="PATRIC" id="fig|1594731.3.peg.1"/>
<comment type="subcellular location">
    <subcellularLocation>
        <location evidence="12">Cytoplasm</location>
    </subcellularLocation>
</comment>
<comment type="cofactor">
    <cofactor evidence="1 12">
        <name>FAD</name>
        <dbReference type="ChEBI" id="CHEBI:57692"/>
    </cofactor>
</comment>
<dbReference type="PANTHER" id="PTHR11806:SF0">
    <property type="entry name" value="PROTEIN MTO1 HOMOLOG, MITOCHONDRIAL"/>
    <property type="match status" value="1"/>
</dbReference>
<evidence type="ECO:0000256" key="12">
    <source>
        <dbReference type="HAMAP-Rule" id="MF_00129"/>
    </source>
</evidence>
<accession>A0A0H5BWK6</accession>
<keyword evidence="9 12" id="KW-0520">NAD</keyword>
<evidence type="ECO:0000256" key="3">
    <source>
        <dbReference type="ARBA" id="ARBA00007653"/>
    </source>
</evidence>
<evidence type="ECO:0000256" key="10">
    <source>
        <dbReference type="ARBA" id="ARBA00025948"/>
    </source>
</evidence>
<dbReference type="Gene3D" id="1.10.10.1800">
    <property type="entry name" value="tRNA uridine 5-carboxymethylaminomethyl modification enzyme MnmG/GidA"/>
    <property type="match status" value="1"/>
</dbReference>
<evidence type="ECO:0000256" key="8">
    <source>
        <dbReference type="ARBA" id="ARBA00022827"/>
    </source>
</evidence>
<feature type="binding site" evidence="12">
    <location>
        <position position="370"/>
    </location>
    <ligand>
        <name>FAD</name>
        <dbReference type="ChEBI" id="CHEBI:57692"/>
    </ligand>
</feature>
<dbReference type="PANTHER" id="PTHR11806">
    <property type="entry name" value="GLUCOSE INHIBITED DIVISION PROTEIN A"/>
    <property type="match status" value="1"/>
</dbReference>
<dbReference type="GO" id="GO:0005829">
    <property type="term" value="C:cytosol"/>
    <property type="evidence" value="ECO:0007669"/>
    <property type="project" value="TreeGrafter"/>
</dbReference>